<keyword evidence="4 8" id="KW-0863">Zinc-finger</keyword>
<dbReference type="SMART" id="SM00355">
    <property type="entry name" value="ZnF_C2H2"/>
    <property type="match status" value="8"/>
</dbReference>
<protein>
    <recommendedName>
        <fullName evidence="10">C2H2-type domain-containing protein</fullName>
    </recommendedName>
</protein>
<reference evidence="12" key="1">
    <citation type="submission" date="2015-05" db="EMBL/GenBank/DDBJ databases">
        <authorList>
            <person name="Wilson R.K."/>
            <person name="Warren W.C."/>
            <person name="Olafson P."/>
        </authorList>
    </citation>
    <scope>NUCLEOTIDE SEQUENCE [LARGE SCALE GENOMIC DNA]</scope>
    <source>
        <strain evidence="12">USDA</strain>
    </source>
</reference>
<keyword evidence="3" id="KW-0677">Repeat</keyword>
<dbReference type="Proteomes" id="UP000095300">
    <property type="component" value="Unassembled WGS sequence"/>
</dbReference>
<keyword evidence="6" id="KW-0238">DNA-binding</keyword>
<evidence type="ECO:0000256" key="4">
    <source>
        <dbReference type="ARBA" id="ARBA00022771"/>
    </source>
</evidence>
<evidence type="ECO:0000256" key="9">
    <source>
        <dbReference type="SAM" id="MobiDB-lite"/>
    </source>
</evidence>
<proteinExistence type="predicted"/>
<dbReference type="AlphaFoldDB" id="A0A1I8PGM5"/>
<dbReference type="SMART" id="SM00868">
    <property type="entry name" value="zf-AD"/>
    <property type="match status" value="1"/>
</dbReference>
<evidence type="ECO:0000256" key="2">
    <source>
        <dbReference type="ARBA" id="ARBA00022723"/>
    </source>
</evidence>
<dbReference type="Gene3D" id="3.40.1800.20">
    <property type="match status" value="1"/>
</dbReference>
<dbReference type="GO" id="GO:0005634">
    <property type="term" value="C:nucleus"/>
    <property type="evidence" value="ECO:0007669"/>
    <property type="project" value="UniProtKB-SubCell"/>
</dbReference>
<comment type="subcellular location">
    <subcellularLocation>
        <location evidence="1">Nucleus</location>
    </subcellularLocation>
</comment>
<gene>
    <name evidence="11" type="primary">106092625</name>
</gene>
<evidence type="ECO:0000256" key="7">
    <source>
        <dbReference type="ARBA" id="ARBA00023242"/>
    </source>
</evidence>
<keyword evidence="2" id="KW-0479">Metal-binding</keyword>
<dbReference type="Pfam" id="PF00096">
    <property type="entry name" value="zf-C2H2"/>
    <property type="match status" value="3"/>
</dbReference>
<dbReference type="SUPFAM" id="SSF57667">
    <property type="entry name" value="beta-beta-alpha zinc fingers"/>
    <property type="match status" value="2"/>
</dbReference>
<reference evidence="11" key="2">
    <citation type="submission" date="2020-05" db="UniProtKB">
        <authorList>
            <consortium name="EnsemblMetazoa"/>
        </authorList>
    </citation>
    <scope>IDENTIFICATION</scope>
    <source>
        <strain evidence="11">USDA</strain>
    </source>
</reference>
<dbReference type="GO" id="GO:0008270">
    <property type="term" value="F:zinc ion binding"/>
    <property type="evidence" value="ECO:0007669"/>
    <property type="project" value="UniProtKB-KW"/>
</dbReference>
<dbReference type="InterPro" id="IPR012934">
    <property type="entry name" value="Znf_AD"/>
</dbReference>
<dbReference type="STRING" id="35570.A0A1I8PGM5"/>
<evidence type="ECO:0000256" key="6">
    <source>
        <dbReference type="ARBA" id="ARBA00023125"/>
    </source>
</evidence>
<dbReference type="PROSITE" id="PS50157">
    <property type="entry name" value="ZINC_FINGER_C2H2_2"/>
    <property type="match status" value="5"/>
</dbReference>
<feature type="domain" description="C2H2-type" evidence="10">
    <location>
        <begin position="445"/>
        <end position="473"/>
    </location>
</feature>
<dbReference type="PROSITE" id="PS00028">
    <property type="entry name" value="ZINC_FINGER_C2H2_1"/>
    <property type="match status" value="6"/>
</dbReference>
<feature type="domain" description="C2H2-type" evidence="10">
    <location>
        <begin position="365"/>
        <end position="392"/>
    </location>
</feature>
<sequence>MSPNNLCRLCVSFCSLGKSLYDNDGQQNELYSIVFNYFHPKILDLCQEKHLKFICHKCWQSIDDFQKFQSNVEMAQLKFMAKDKHQEDKVERQMDQFEILEVDQSHMNLKIENEEQQVSATPYKLDIKSDSVKDELEDFSGLEHCGLSQTNQDNNDIIDCNASDNSSFDDEMPISSCYSKTTEELQAGVESAENLARLNEMIVRFMVAVKCAECTDCFVCYNEYRQHFRLQHPHKEFHFECCQRKFKSQSKVVEHLLLHNDPEAFKCRACCKSFATNSSLYRHMAMAHADSLDQKYACEYCDKAFITLKNLNVHRTKKHMTVKKIKVLKPDADGLFRCADCNYCSPSQSNYSTHRWYIHNPSNSFKCAMCQKSFKRATLLQAHMERHANGSAVESEYAPYRCDICLRRFKYEQSLKVHKDNMHPLDHEEKRGTQAETSLSLPLLYPCNMCSKSFKIYKSLTQHQRRNHFKKSKPQTEVNVNQGPILATGD</sequence>
<keyword evidence="12" id="KW-1185">Reference proteome</keyword>
<dbReference type="VEuPathDB" id="VectorBase:SCAU007875"/>
<name>A0A1I8PGM5_STOCA</name>
<dbReference type="EnsemblMetazoa" id="SCAU007875-RA">
    <property type="protein sequence ID" value="SCAU007875-PA"/>
    <property type="gene ID" value="SCAU007875"/>
</dbReference>
<evidence type="ECO:0000256" key="8">
    <source>
        <dbReference type="PROSITE-ProRule" id="PRU00042"/>
    </source>
</evidence>
<feature type="domain" description="C2H2-type" evidence="10">
    <location>
        <begin position="296"/>
        <end position="324"/>
    </location>
</feature>
<accession>A0A1I8PGM5</accession>
<evidence type="ECO:0000313" key="12">
    <source>
        <dbReference type="Proteomes" id="UP000095300"/>
    </source>
</evidence>
<dbReference type="Pfam" id="PF13912">
    <property type="entry name" value="zf-C2H2_6"/>
    <property type="match status" value="1"/>
</dbReference>
<evidence type="ECO:0000256" key="3">
    <source>
        <dbReference type="ARBA" id="ARBA00022737"/>
    </source>
</evidence>
<evidence type="ECO:0000256" key="5">
    <source>
        <dbReference type="ARBA" id="ARBA00022833"/>
    </source>
</evidence>
<evidence type="ECO:0000313" key="11">
    <source>
        <dbReference type="EnsemblMetazoa" id="SCAU007875-PB"/>
    </source>
</evidence>
<keyword evidence="7" id="KW-0539">Nucleus</keyword>
<dbReference type="InterPro" id="IPR036236">
    <property type="entry name" value="Znf_C2H2_sf"/>
</dbReference>
<dbReference type="Pfam" id="PF07776">
    <property type="entry name" value="zf-AD"/>
    <property type="match status" value="1"/>
</dbReference>
<dbReference type="SUPFAM" id="SSF57716">
    <property type="entry name" value="Glucocorticoid receptor-like (DNA-binding domain)"/>
    <property type="match status" value="1"/>
</dbReference>
<dbReference type="InterPro" id="IPR013087">
    <property type="entry name" value="Znf_C2H2_type"/>
</dbReference>
<dbReference type="EnsemblMetazoa" id="SCAU007875-RB">
    <property type="protein sequence ID" value="SCAU007875-PB"/>
    <property type="gene ID" value="SCAU007875"/>
</dbReference>
<evidence type="ECO:0000256" key="1">
    <source>
        <dbReference type="ARBA" id="ARBA00004123"/>
    </source>
</evidence>
<dbReference type="PANTHER" id="PTHR24390:SF159">
    <property type="entry name" value="GROWTH FACTOR INDEPENDENT 1 TRANSCRIPTIONAL REPRESSOR"/>
    <property type="match status" value="1"/>
</dbReference>
<dbReference type="GO" id="GO:0006357">
    <property type="term" value="P:regulation of transcription by RNA polymerase II"/>
    <property type="evidence" value="ECO:0007669"/>
    <property type="project" value="TreeGrafter"/>
</dbReference>
<dbReference type="GO" id="GO:0000978">
    <property type="term" value="F:RNA polymerase II cis-regulatory region sequence-specific DNA binding"/>
    <property type="evidence" value="ECO:0007669"/>
    <property type="project" value="TreeGrafter"/>
</dbReference>
<evidence type="ECO:0000259" key="10">
    <source>
        <dbReference type="PROSITE" id="PS50157"/>
    </source>
</evidence>
<feature type="domain" description="C2H2-type" evidence="10">
    <location>
        <begin position="265"/>
        <end position="293"/>
    </location>
</feature>
<dbReference type="GO" id="GO:0003700">
    <property type="term" value="F:DNA-binding transcription factor activity"/>
    <property type="evidence" value="ECO:0007669"/>
    <property type="project" value="TreeGrafter"/>
</dbReference>
<dbReference type="Gene3D" id="3.30.160.60">
    <property type="entry name" value="Classic Zinc Finger"/>
    <property type="match status" value="4"/>
</dbReference>
<organism evidence="11 12">
    <name type="scientific">Stomoxys calcitrans</name>
    <name type="common">Stable fly</name>
    <name type="synonym">Conops calcitrans</name>
    <dbReference type="NCBI Taxonomy" id="35570"/>
    <lineage>
        <taxon>Eukaryota</taxon>
        <taxon>Metazoa</taxon>
        <taxon>Ecdysozoa</taxon>
        <taxon>Arthropoda</taxon>
        <taxon>Hexapoda</taxon>
        <taxon>Insecta</taxon>
        <taxon>Pterygota</taxon>
        <taxon>Neoptera</taxon>
        <taxon>Endopterygota</taxon>
        <taxon>Diptera</taxon>
        <taxon>Brachycera</taxon>
        <taxon>Muscomorpha</taxon>
        <taxon>Muscoidea</taxon>
        <taxon>Muscidae</taxon>
        <taxon>Stomoxys</taxon>
    </lineage>
</organism>
<keyword evidence="5" id="KW-0862">Zinc</keyword>
<feature type="region of interest" description="Disordered" evidence="9">
    <location>
        <begin position="465"/>
        <end position="490"/>
    </location>
</feature>
<feature type="domain" description="C2H2-type" evidence="10">
    <location>
        <begin position="400"/>
        <end position="428"/>
    </location>
</feature>
<dbReference type="PANTHER" id="PTHR24390">
    <property type="entry name" value="ZINC FINGER PROTEIN"/>
    <property type="match status" value="1"/>
</dbReference>